<feature type="transmembrane region" description="Helical" evidence="9">
    <location>
        <begin position="233"/>
        <end position="256"/>
    </location>
</feature>
<feature type="transmembrane region" description="Helical" evidence="9">
    <location>
        <begin position="179"/>
        <end position="201"/>
    </location>
</feature>
<sequence length="467" mass="54391">MPDNTTIVYYIRLAASFNRFIPIPLLVFGTIGNLFSIIILAQRALRNNSCAFYFLSASIANMFCLWCGLLTRLLSGYSLDPTLSNIYVCKFRYFVTYMCLALSALFLVYASIDRWASSNTNVHIRAFSRISVAHRMIFWTVLFFCLLYCQAFYCYTIVTTQFPLNCFCPNTVCQMFNDILFLILFSIIPPILMITFGWLTVKNAQKIRQHVNPVTVQSRHRYHLIRKRDRQMITMLLIQIIVFFICVTPSGISKGYTTFTFNRMKTSLDVTIENFYFQISALILYINCCCAFYIYTLTGTIFRQELQRLLYKLYLFTIQIKRTLDTVSGSDFFKKSLDSLSGNDFFKRNDEKRTLDSLSGSDFFKKSLDSLTGNDFFKREEKRTLDSVSGSDFLKKSLDSVSGNDFFKKSLDSLNGNDFFKKSLDSVSGNDFFKRRINDQQYHHPHMSRDHYHVRFHKSKPADDNDK</sequence>
<organism evidence="11 12">
    <name type="scientific">Adineta ricciae</name>
    <name type="common">Rotifer</name>
    <dbReference type="NCBI Taxonomy" id="249248"/>
    <lineage>
        <taxon>Eukaryota</taxon>
        <taxon>Metazoa</taxon>
        <taxon>Spiralia</taxon>
        <taxon>Gnathifera</taxon>
        <taxon>Rotifera</taxon>
        <taxon>Eurotatoria</taxon>
        <taxon>Bdelloidea</taxon>
        <taxon>Adinetida</taxon>
        <taxon>Adinetidae</taxon>
        <taxon>Adineta</taxon>
    </lineage>
</organism>
<dbReference type="InterPro" id="IPR000276">
    <property type="entry name" value="GPCR_Rhodpsn"/>
</dbReference>
<evidence type="ECO:0000256" key="1">
    <source>
        <dbReference type="ARBA" id="ARBA00004141"/>
    </source>
</evidence>
<dbReference type="PANTHER" id="PTHR24243">
    <property type="entry name" value="G-PROTEIN COUPLED RECEPTOR"/>
    <property type="match status" value="1"/>
</dbReference>
<evidence type="ECO:0000256" key="3">
    <source>
        <dbReference type="ARBA" id="ARBA00022989"/>
    </source>
</evidence>
<dbReference type="EMBL" id="CAJNOR010000115">
    <property type="protein sequence ID" value="CAF0803177.1"/>
    <property type="molecule type" value="Genomic_DNA"/>
</dbReference>
<feature type="transmembrane region" description="Helical" evidence="9">
    <location>
        <begin position="52"/>
        <end position="74"/>
    </location>
</feature>
<proteinExistence type="predicted"/>
<feature type="transmembrane region" description="Helical" evidence="9">
    <location>
        <begin position="276"/>
        <end position="302"/>
    </location>
</feature>
<keyword evidence="4" id="KW-0297">G-protein coupled receptor</keyword>
<dbReference type="PRINTS" id="PR00237">
    <property type="entry name" value="GPCRRHODOPSN"/>
</dbReference>
<keyword evidence="6" id="KW-0675">Receptor</keyword>
<feature type="domain" description="G-protein coupled receptors family 1 profile" evidence="10">
    <location>
        <begin position="32"/>
        <end position="295"/>
    </location>
</feature>
<evidence type="ECO:0000259" key="10">
    <source>
        <dbReference type="PROSITE" id="PS50262"/>
    </source>
</evidence>
<name>A0A813T472_ADIRI</name>
<evidence type="ECO:0000256" key="6">
    <source>
        <dbReference type="ARBA" id="ARBA00023170"/>
    </source>
</evidence>
<keyword evidence="12" id="KW-1185">Reference proteome</keyword>
<evidence type="ECO:0000313" key="11">
    <source>
        <dbReference type="EMBL" id="CAF0803177.1"/>
    </source>
</evidence>
<reference evidence="11" key="1">
    <citation type="submission" date="2021-02" db="EMBL/GenBank/DDBJ databases">
        <authorList>
            <person name="Nowell W R."/>
        </authorList>
    </citation>
    <scope>NUCLEOTIDE SEQUENCE</scope>
</reference>
<dbReference type="SUPFAM" id="SSF81321">
    <property type="entry name" value="Family A G protein-coupled receptor-like"/>
    <property type="match status" value="1"/>
</dbReference>
<evidence type="ECO:0000256" key="8">
    <source>
        <dbReference type="SAM" id="MobiDB-lite"/>
    </source>
</evidence>
<evidence type="ECO:0000313" key="12">
    <source>
        <dbReference type="Proteomes" id="UP000663828"/>
    </source>
</evidence>
<keyword evidence="5 9" id="KW-0472">Membrane</keyword>
<dbReference type="Proteomes" id="UP000663828">
    <property type="component" value="Unassembled WGS sequence"/>
</dbReference>
<dbReference type="GO" id="GO:0004930">
    <property type="term" value="F:G protein-coupled receptor activity"/>
    <property type="evidence" value="ECO:0007669"/>
    <property type="project" value="UniProtKB-KW"/>
</dbReference>
<keyword evidence="7" id="KW-0807">Transducer</keyword>
<evidence type="ECO:0000256" key="5">
    <source>
        <dbReference type="ARBA" id="ARBA00023136"/>
    </source>
</evidence>
<dbReference type="PROSITE" id="PS50262">
    <property type="entry name" value="G_PROTEIN_RECEP_F1_2"/>
    <property type="match status" value="1"/>
</dbReference>
<gene>
    <name evidence="11" type="ORF">XAT740_LOCUS3079</name>
</gene>
<feature type="region of interest" description="Disordered" evidence="8">
    <location>
        <begin position="445"/>
        <end position="467"/>
    </location>
</feature>
<keyword evidence="2 9" id="KW-0812">Transmembrane</keyword>
<evidence type="ECO:0000256" key="4">
    <source>
        <dbReference type="ARBA" id="ARBA00023040"/>
    </source>
</evidence>
<protein>
    <recommendedName>
        <fullName evidence="10">G-protein coupled receptors family 1 profile domain-containing protein</fullName>
    </recommendedName>
</protein>
<comment type="caution">
    <text evidence="11">The sequence shown here is derived from an EMBL/GenBank/DDBJ whole genome shotgun (WGS) entry which is preliminary data.</text>
</comment>
<evidence type="ECO:0000256" key="7">
    <source>
        <dbReference type="ARBA" id="ARBA00023224"/>
    </source>
</evidence>
<dbReference type="GO" id="GO:0005886">
    <property type="term" value="C:plasma membrane"/>
    <property type="evidence" value="ECO:0007669"/>
    <property type="project" value="TreeGrafter"/>
</dbReference>
<dbReference type="InterPro" id="IPR017452">
    <property type="entry name" value="GPCR_Rhodpsn_7TM"/>
</dbReference>
<dbReference type="AlphaFoldDB" id="A0A813T472"/>
<keyword evidence="3 9" id="KW-1133">Transmembrane helix</keyword>
<feature type="transmembrane region" description="Helical" evidence="9">
    <location>
        <begin position="94"/>
        <end position="116"/>
    </location>
</feature>
<evidence type="ECO:0000256" key="2">
    <source>
        <dbReference type="ARBA" id="ARBA00022692"/>
    </source>
</evidence>
<dbReference type="Gene3D" id="1.20.1070.10">
    <property type="entry name" value="Rhodopsin 7-helix transmembrane proteins"/>
    <property type="match status" value="1"/>
</dbReference>
<feature type="transmembrane region" description="Helical" evidence="9">
    <location>
        <begin position="137"/>
        <end position="159"/>
    </location>
</feature>
<feature type="transmembrane region" description="Helical" evidence="9">
    <location>
        <begin position="20"/>
        <end position="40"/>
    </location>
</feature>
<dbReference type="PANTHER" id="PTHR24243:SF230">
    <property type="entry name" value="G-PROTEIN COUPLED RECEPTORS FAMILY 1 PROFILE DOMAIN-CONTAINING PROTEIN"/>
    <property type="match status" value="1"/>
</dbReference>
<comment type="subcellular location">
    <subcellularLocation>
        <location evidence="1">Membrane</location>
        <topology evidence="1">Multi-pass membrane protein</topology>
    </subcellularLocation>
</comment>
<dbReference type="Pfam" id="PF00001">
    <property type="entry name" value="7tm_1"/>
    <property type="match status" value="1"/>
</dbReference>
<accession>A0A813T472</accession>
<evidence type="ECO:0000256" key="9">
    <source>
        <dbReference type="SAM" id="Phobius"/>
    </source>
</evidence>